<feature type="domain" description="Peptidoglycan binding-like" evidence="2">
    <location>
        <begin position="82"/>
        <end position="145"/>
    </location>
</feature>
<reference evidence="3" key="1">
    <citation type="journal article" date="2014" name="Int. J. Syst. Evol. Microbiol.">
        <title>Complete genome sequence of Corynebacterium casei LMG S-19264T (=DSM 44701T), isolated from a smear-ripened cheese.</title>
        <authorList>
            <consortium name="US DOE Joint Genome Institute (JGI-PGF)"/>
            <person name="Walter F."/>
            <person name="Albersmeier A."/>
            <person name="Kalinowski J."/>
            <person name="Ruckert C."/>
        </authorList>
    </citation>
    <scope>NUCLEOTIDE SEQUENCE</scope>
    <source>
        <strain evidence="3">CGMCC 4.7272</strain>
    </source>
</reference>
<dbReference type="RefSeq" id="WP_189145521.1">
    <property type="nucleotide sequence ID" value="NZ_BAABER010000013.1"/>
</dbReference>
<name>A0A917KGM5_9ACTN</name>
<evidence type="ECO:0000313" key="3">
    <source>
        <dbReference type="EMBL" id="GGJ11559.1"/>
    </source>
</evidence>
<dbReference type="Pfam" id="PF01471">
    <property type="entry name" value="PG_binding_1"/>
    <property type="match status" value="1"/>
</dbReference>
<dbReference type="InterPro" id="IPR002477">
    <property type="entry name" value="Peptidoglycan-bd-like"/>
</dbReference>
<keyword evidence="1" id="KW-0732">Signal</keyword>
<accession>A0A917KGM5</accession>
<proteinExistence type="predicted"/>
<comment type="caution">
    <text evidence="3">The sequence shown here is derived from an EMBL/GenBank/DDBJ whole genome shotgun (WGS) entry which is preliminary data.</text>
</comment>
<evidence type="ECO:0000256" key="1">
    <source>
        <dbReference type="SAM" id="SignalP"/>
    </source>
</evidence>
<dbReference type="AlphaFoldDB" id="A0A917KGM5"/>
<gene>
    <name evidence="3" type="ORF">GCM10012282_05020</name>
</gene>
<feature type="chain" id="PRO_5037709523" description="Peptidoglycan binding-like domain-containing protein" evidence="1">
    <location>
        <begin position="27"/>
        <end position="148"/>
    </location>
</feature>
<reference evidence="3" key="2">
    <citation type="submission" date="2020-09" db="EMBL/GenBank/DDBJ databases">
        <authorList>
            <person name="Sun Q."/>
            <person name="Zhou Y."/>
        </authorList>
    </citation>
    <scope>NUCLEOTIDE SEQUENCE</scope>
    <source>
        <strain evidence="3">CGMCC 4.7272</strain>
    </source>
</reference>
<keyword evidence="4" id="KW-1185">Reference proteome</keyword>
<evidence type="ECO:0000313" key="4">
    <source>
        <dbReference type="Proteomes" id="UP000625682"/>
    </source>
</evidence>
<dbReference type="InterPro" id="IPR036365">
    <property type="entry name" value="PGBD-like_sf"/>
</dbReference>
<dbReference type="InterPro" id="IPR036366">
    <property type="entry name" value="PGBDSf"/>
</dbReference>
<dbReference type="Proteomes" id="UP000625682">
    <property type="component" value="Unassembled WGS sequence"/>
</dbReference>
<sequence length="148" mass="15238">MRIRMLAATTTAVAALLAGAPTAAWAAQPSAAAAPTAAWAAQPSVSAAAACSLRWKTSGGYSGFTAGYSWAWNTVVQQGDAGNSVREIQCLVNSHVSYNGPDLAVDGDYGAATKSAVRSLQADWNRDVSPISVDGIVGPQTWRVLRSA</sequence>
<organism evidence="3 4">
    <name type="scientific">Streptomyces lacrimifluminis</name>
    <dbReference type="NCBI Taxonomy" id="1500077"/>
    <lineage>
        <taxon>Bacteria</taxon>
        <taxon>Bacillati</taxon>
        <taxon>Actinomycetota</taxon>
        <taxon>Actinomycetes</taxon>
        <taxon>Kitasatosporales</taxon>
        <taxon>Streptomycetaceae</taxon>
        <taxon>Streptomyces</taxon>
    </lineage>
</organism>
<dbReference type="EMBL" id="BMMU01000001">
    <property type="protein sequence ID" value="GGJ11559.1"/>
    <property type="molecule type" value="Genomic_DNA"/>
</dbReference>
<protein>
    <recommendedName>
        <fullName evidence="2">Peptidoglycan binding-like domain-containing protein</fullName>
    </recommendedName>
</protein>
<dbReference type="Gene3D" id="1.10.101.10">
    <property type="entry name" value="PGBD-like superfamily/PGBD"/>
    <property type="match status" value="1"/>
</dbReference>
<feature type="signal peptide" evidence="1">
    <location>
        <begin position="1"/>
        <end position="26"/>
    </location>
</feature>
<evidence type="ECO:0000259" key="2">
    <source>
        <dbReference type="Pfam" id="PF01471"/>
    </source>
</evidence>
<dbReference type="SUPFAM" id="SSF47090">
    <property type="entry name" value="PGBD-like"/>
    <property type="match status" value="1"/>
</dbReference>